<evidence type="ECO:0000256" key="1">
    <source>
        <dbReference type="SAM" id="MobiDB-lite"/>
    </source>
</evidence>
<name>A0A5J5AZY6_9ASTE</name>
<reference evidence="3 4" key="1">
    <citation type="submission" date="2019-09" db="EMBL/GenBank/DDBJ databases">
        <title>A chromosome-level genome assembly of the Chinese tupelo Nyssa sinensis.</title>
        <authorList>
            <person name="Yang X."/>
            <person name="Kang M."/>
            <person name="Yang Y."/>
            <person name="Xiong H."/>
            <person name="Wang M."/>
            <person name="Zhang Z."/>
            <person name="Wang Z."/>
            <person name="Wu H."/>
            <person name="Ma T."/>
            <person name="Liu J."/>
            <person name="Xi Z."/>
        </authorList>
    </citation>
    <scope>NUCLEOTIDE SEQUENCE [LARGE SCALE GENOMIC DNA]</scope>
    <source>
        <strain evidence="3">J267</strain>
        <tissue evidence="3">Leaf</tissue>
    </source>
</reference>
<protein>
    <submittedName>
        <fullName evidence="3">Uncharacterized protein</fullName>
    </submittedName>
</protein>
<feature type="region of interest" description="Disordered" evidence="1">
    <location>
        <begin position="143"/>
        <end position="165"/>
    </location>
</feature>
<keyword evidence="4" id="KW-1185">Reference proteome</keyword>
<accession>A0A5J5AZY6</accession>
<dbReference type="OrthoDB" id="1751323at2759"/>
<evidence type="ECO:0000256" key="2">
    <source>
        <dbReference type="SAM" id="SignalP"/>
    </source>
</evidence>
<keyword evidence="2" id="KW-0732">Signal</keyword>
<dbReference type="EMBL" id="CM018040">
    <property type="protein sequence ID" value="KAA8535212.1"/>
    <property type="molecule type" value="Genomic_DNA"/>
</dbReference>
<dbReference type="AlphaFoldDB" id="A0A5J5AZY6"/>
<feature type="signal peptide" evidence="2">
    <location>
        <begin position="1"/>
        <end position="16"/>
    </location>
</feature>
<feature type="chain" id="PRO_5023936354" evidence="2">
    <location>
        <begin position="17"/>
        <end position="165"/>
    </location>
</feature>
<dbReference type="Proteomes" id="UP000325577">
    <property type="component" value="Linkage Group LG17"/>
</dbReference>
<organism evidence="3 4">
    <name type="scientific">Nyssa sinensis</name>
    <dbReference type="NCBI Taxonomy" id="561372"/>
    <lineage>
        <taxon>Eukaryota</taxon>
        <taxon>Viridiplantae</taxon>
        <taxon>Streptophyta</taxon>
        <taxon>Embryophyta</taxon>
        <taxon>Tracheophyta</taxon>
        <taxon>Spermatophyta</taxon>
        <taxon>Magnoliopsida</taxon>
        <taxon>eudicotyledons</taxon>
        <taxon>Gunneridae</taxon>
        <taxon>Pentapetalae</taxon>
        <taxon>asterids</taxon>
        <taxon>Cornales</taxon>
        <taxon>Nyssaceae</taxon>
        <taxon>Nyssa</taxon>
    </lineage>
</organism>
<evidence type="ECO:0000313" key="4">
    <source>
        <dbReference type="Proteomes" id="UP000325577"/>
    </source>
</evidence>
<gene>
    <name evidence="3" type="ORF">F0562_030215</name>
</gene>
<proteinExistence type="predicted"/>
<sequence>MRSVTYTMISLRLVVAAEGIASSYYEFLSGEKNKGKNDRSFDRDLTDHRLIQQQSRVGTAAYPASIGLQRQSSRNNNGEISLSEEYYILSPLMGAGDPDAFGHLHDDVFKVGGGGRGDLRFRGVEGGWGGGATCADDPNFLDPVPGESVSRSSTVSLIRPTRPRN</sequence>
<evidence type="ECO:0000313" key="3">
    <source>
        <dbReference type="EMBL" id="KAA8535212.1"/>
    </source>
</evidence>